<keyword evidence="1" id="KW-0812">Transmembrane</keyword>
<dbReference type="PANTHER" id="PTHR34978:SF3">
    <property type="entry name" value="SLR0241 PROTEIN"/>
    <property type="match status" value="1"/>
</dbReference>
<feature type="domain" description="Peptidase M56" evidence="2">
    <location>
        <begin position="60"/>
        <end position="247"/>
    </location>
</feature>
<feature type="transmembrane region" description="Helical" evidence="1">
    <location>
        <begin position="58"/>
        <end position="79"/>
    </location>
</feature>
<accession>A0AA96LRB7</accession>
<feature type="transmembrane region" description="Helical" evidence="1">
    <location>
        <begin position="9"/>
        <end position="33"/>
    </location>
</feature>
<reference evidence="3" key="1">
    <citation type="submission" date="2022-02" db="EMBL/GenBank/DDBJ databases">
        <title>Paenibacillus sp. MBLB1832 Whole Genome Shotgun Sequencing.</title>
        <authorList>
            <person name="Hwang C.Y."/>
            <person name="Cho E.-S."/>
            <person name="Seo M.-J."/>
        </authorList>
    </citation>
    <scope>NUCLEOTIDE SEQUENCE</scope>
    <source>
        <strain evidence="3">MBLB1832</strain>
    </source>
</reference>
<evidence type="ECO:0000313" key="4">
    <source>
        <dbReference type="Proteomes" id="UP001304650"/>
    </source>
</evidence>
<keyword evidence="1" id="KW-1133">Transmembrane helix</keyword>
<keyword evidence="4" id="KW-1185">Reference proteome</keyword>
<dbReference type="CDD" id="cd07326">
    <property type="entry name" value="M56_BlaR1_MecR1_like"/>
    <property type="match status" value="1"/>
</dbReference>
<dbReference type="InterPro" id="IPR052173">
    <property type="entry name" value="Beta-lactam_resp_regulator"/>
</dbReference>
<dbReference type="Pfam" id="PF05569">
    <property type="entry name" value="Peptidase_M56"/>
    <property type="match status" value="1"/>
</dbReference>
<dbReference type="KEGG" id="proo:MJB10_25755"/>
<dbReference type="InterPro" id="IPR008756">
    <property type="entry name" value="Peptidase_M56"/>
</dbReference>
<dbReference type="Gene3D" id="3.30.2010.10">
    <property type="entry name" value="Metalloproteases ('zincins'), catalytic domain"/>
    <property type="match status" value="1"/>
</dbReference>
<dbReference type="RefSeq" id="WP_314800016.1">
    <property type="nucleotide sequence ID" value="NZ_CP130319.1"/>
</dbReference>
<dbReference type="Proteomes" id="UP001304650">
    <property type="component" value="Chromosome"/>
</dbReference>
<feature type="transmembrane region" description="Helical" evidence="1">
    <location>
        <begin position="262"/>
        <end position="278"/>
    </location>
</feature>
<evidence type="ECO:0000313" key="3">
    <source>
        <dbReference type="EMBL" id="WNR44428.1"/>
    </source>
</evidence>
<evidence type="ECO:0000256" key="1">
    <source>
        <dbReference type="SAM" id="Phobius"/>
    </source>
</evidence>
<protein>
    <submittedName>
        <fullName evidence="3">M56 family metallopeptidase</fullName>
    </submittedName>
</protein>
<sequence length="279" mass="31717">MTESRIKWLYAAVLGIGGTIVWQMGAFLLGHLLHWRPSHNLFDLCMILFRYLHVPGPVPMLVVNGLILYTLGTMAWVLVKHGHDARKANKLVAKHVDTALSAEFAERYGLQAHQVCMLNYRAPLAMTVGLWKPRILVSSGLVDILETNELRAVMEHEKCHVQHRDPGAIFLLALISKAMRYIPIFEWMAHKYPMMIELRADRYAIDQMEQSKDLGSALLKLLRQAGKPRFPLSHASFAETSMNVRIQHILDPEQGVQLRWPLVRLAISVLAFILVMGLM</sequence>
<name>A0AA96LRB7_9BACL</name>
<proteinExistence type="predicted"/>
<evidence type="ECO:0000259" key="2">
    <source>
        <dbReference type="Pfam" id="PF05569"/>
    </source>
</evidence>
<gene>
    <name evidence="3" type="ORF">MJB10_25755</name>
</gene>
<organism evidence="3 4">
    <name type="scientific">Paenibacillus roseopurpureus</name>
    <dbReference type="NCBI Taxonomy" id="2918901"/>
    <lineage>
        <taxon>Bacteria</taxon>
        <taxon>Bacillati</taxon>
        <taxon>Bacillota</taxon>
        <taxon>Bacilli</taxon>
        <taxon>Bacillales</taxon>
        <taxon>Paenibacillaceae</taxon>
        <taxon>Paenibacillus</taxon>
    </lineage>
</organism>
<dbReference type="PANTHER" id="PTHR34978">
    <property type="entry name" value="POSSIBLE SENSOR-TRANSDUCER PROTEIN BLAR"/>
    <property type="match status" value="1"/>
</dbReference>
<dbReference type="AlphaFoldDB" id="A0AA96LRB7"/>
<dbReference type="EMBL" id="CP130319">
    <property type="protein sequence ID" value="WNR44428.1"/>
    <property type="molecule type" value="Genomic_DNA"/>
</dbReference>
<keyword evidence="1" id="KW-0472">Membrane</keyword>